<dbReference type="PANTHER" id="PTHR33627">
    <property type="entry name" value="TRANSPOSASE"/>
    <property type="match status" value="1"/>
</dbReference>
<dbReference type="Proteomes" id="UP000199005">
    <property type="component" value="Unassembled WGS sequence"/>
</dbReference>
<dbReference type="SUPFAM" id="SSF53098">
    <property type="entry name" value="Ribonuclease H-like"/>
    <property type="match status" value="1"/>
</dbReference>
<evidence type="ECO:0000256" key="1">
    <source>
        <dbReference type="SAM" id="MobiDB-lite"/>
    </source>
</evidence>
<evidence type="ECO:0000313" key="4">
    <source>
        <dbReference type="Proteomes" id="UP000199005"/>
    </source>
</evidence>
<feature type="region of interest" description="Disordered" evidence="1">
    <location>
        <begin position="401"/>
        <end position="458"/>
    </location>
</feature>
<dbReference type="EMBL" id="FNYO01000216">
    <property type="protein sequence ID" value="SEJ61247.1"/>
    <property type="molecule type" value="Genomic_DNA"/>
</dbReference>
<dbReference type="RefSeq" id="WP_090903354.1">
    <property type="nucleotide sequence ID" value="NZ_FNYO01000216.1"/>
</dbReference>
<gene>
    <name evidence="3" type="ORF">SAMN04244579_04912</name>
</gene>
<dbReference type="Pfam" id="PF13546">
    <property type="entry name" value="DDE_5"/>
    <property type="match status" value="1"/>
</dbReference>
<protein>
    <submittedName>
        <fullName evidence="3">SRSO17 transposase</fullName>
    </submittedName>
</protein>
<dbReference type="NCBIfam" id="NF033540">
    <property type="entry name" value="transpos_IS701"/>
    <property type="match status" value="1"/>
</dbReference>
<organism evidence="3 4">
    <name type="scientific">Azotobacter beijerinckii</name>
    <dbReference type="NCBI Taxonomy" id="170623"/>
    <lineage>
        <taxon>Bacteria</taxon>
        <taxon>Pseudomonadati</taxon>
        <taxon>Pseudomonadota</taxon>
        <taxon>Gammaproteobacteria</taxon>
        <taxon>Pseudomonadales</taxon>
        <taxon>Pseudomonadaceae</taxon>
        <taxon>Azotobacter</taxon>
    </lineage>
</organism>
<dbReference type="STRING" id="170623.SAMN04244579_04912"/>
<feature type="compositionally biased region" description="Polar residues" evidence="1">
    <location>
        <begin position="449"/>
        <end position="458"/>
    </location>
</feature>
<evidence type="ECO:0000259" key="2">
    <source>
        <dbReference type="Pfam" id="PF13546"/>
    </source>
</evidence>
<proteinExistence type="predicted"/>
<dbReference type="AlphaFoldDB" id="A0A1H7ABI4"/>
<dbReference type="PANTHER" id="PTHR33627:SF1">
    <property type="entry name" value="TRANSPOSASE"/>
    <property type="match status" value="1"/>
</dbReference>
<evidence type="ECO:0000313" key="3">
    <source>
        <dbReference type="EMBL" id="SEJ61247.1"/>
    </source>
</evidence>
<accession>A0A1H7ABI4</accession>
<sequence length="458" mass="50971">MEQRFEAYLDHLCDSLGHVDRHEGLRGYCQGLMLPLARKSVEPLAAGIDPHAVRARHQSLHHFVAKSDWSDERLLERVRAWVEPALLREKGTECYWIVDDTGFPKKGKHSVGVARQYCGQLGKQDNCQIAVSLTLATGKASLPVAWRLYLPEDWAADTARRTRAGVPEGVGFQTKPTIALEQLKAALTAGIARGVVLADAGYGNDTGFRDGLTELGLIYAVGVQGATTVWPEGEAPLPPKPWKGVGRKPRLLRRDAEHRPVSVKALALGLPASAYRTVTWRQGSNTALSGRFAAVRVRAAHRDQQRTAMRDEEWLLIEWPEGQREPEKYVLSTLPADTSLERLVAVTRMRWRIERDYQELKQEFGLAHYEGRGWRGFHHHASLCIAAYGFLVAERLRHPDTQKNATLRPPSALPQEYVPRGRSAAPASSTQLDHDLALADRPAAGEPSRSLSVLRTEK</sequence>
<reference evidence="3 4" key="1">
    <citation type="submission" date="2016-10" db="EMBL/GenBank/DDBJ databases">
        <authorList>
            <person name="de Groot N.N."/>
        </authorList>
    </citation>
    <scope>NUCLEOTIDE SEQUENCE [LARGE SCALE GENOMIC DNA]</scope>
    <source>
        <strain evidence="3 4">DSM 1041</strain>
    </source>
</reference>
<dbReference type="InterPro" id="IPR038721">
    <property type="entry name" value="IS701-like_DDE_dom"/>
</dbReference>
<dbReference type="InterPro" id="IPR012337">
    <property type="entry name" value="RNaseH-like_sf"/>
</dbReference>
<name>A0A1H7ABI4_9GAMM</name>
<dbReference type="InterPro" id="IPR039365">
    <property type="entry name" value="IS701-like"/>
</dbReference>
<feature type="domain" description="Transposase IS701-like DDE" evidence="2">
    <location>
        <begin position="12"/>
        <end position="286"/>
    </location>
</feature>